<keyword evidence="3" id="KW-1185">Reference proteome</keyword>
<keyword evidence="1" id="KW-1133">Transmembrane helix</keyword>
<sequence length="101" mass="11532">MDGLLLDILLTGFITLGFITYLFLFFTTRFKKISYLSDSYSYGIDHLANGNNDISHYSWDSINVKCGNGNSSTTHETNHQPLFQLFYHQSLNSGSCFLFIE</sequence>
<reference evidence="2 3" key="1">
    <citation type="submission" date="2016-10" db="EMBL/GenBank/DDBJ databases">
        <authorList>
            <person name="de Groot N.N."/>
        </authorList>
    </citation>
    <scope>NUCLEOTIDE SEQUENCE [LARGE SCALE GENOMIC DNA]</scope>
    <source>
        <strain evidence="2 3">DSM 13760</strain>
    </source>
</reference>
<gene>
    <name evidence="2" type="ORF">SAMN04488559_104120</name>
</gene>
<feature type="transmembrane region" description="Helical" evidence="1">
    <location>
        <begin position="6"/>
        <end position="26"/>
    </location>
</feature>
<proteinExistence type="predicted"/>
<organism evidence="2 3">
    <name type="scientific">Isobaculum melis</name>
    <dbReference type="NCBI Taxonomy" id="142588"/>
    <lineage>
        <taxon>Bacteria</taxon>
        <taxon>Bacillati</taxon>
        <taxon>Bacillota</taxon>
        <taxon>Bacilli</taxon>
        <taxon>Lactobacillales</taxon>
        <taxon>Carnobacteriaceae</taxon>
        <taxon>Isobaculum</taxon>
    </lineage>
</organism>
<dbReference type="RefSeq" id="WP_092650940.1">
    <property type="nucleotide sequence ID" value="NZ_FOHA01000004.1"/>
</dbReference>
<evidence type="ECO:0000313" key="2">
    <source>
        <dbReference type="EMBL" id="SER73243.1"/>
    </source>
</evidence>
<protein>
    <submittedName>
        <fullName evidence="2">Uncharacterized protein</fullName>
    </submittedName>
</protein>
<accession>A0A1H9RMC2</accession>
<dbReference type="Proteomes" id="UP000198948">
    <property type="component" value="Unassembled WGS sequence"/>
</dbReference>
<dbReference type="AlphaFoldDB" id="A0A1H9RMC2"/>
<evidence type="ECO:0000313" key="3">
    <source>
        <dbReference type="Proteomes" id="UP000198948"/>
    </source>
</evidence>
<keyword evidence="1" id="KW-0812">Transmembrane</keyword>
<dbReference type="EMBL" id="FOHA01000004">
    <property type="protein sequence ID" value="SER73243.1"/>
    <property type="molecule type" value="Genomic_DNA"/>
</dbReference>
<evidence type="ECO:0000256" key="1">
    <source>
        <dbReference type="SAM" id="Phobius"/>
    </source>
</evidence>
<keyword evidence="1" id="KW-0472">Membrane</keyword>
<name>A0A1H9RMC2_9LACT</name>